<dbReference type="RefSeq" id="WP_172803821.1">
    <property type="nucleotide sequence ID" value="NZ_CP014859.1"/>
</dbReference>
<dbReference type="InterPro" id="IPR036852">
    <property type="entry name" value="Peptidase_S8/S53_dom_sf"/>
</dbReference>
<reference evidence="11" key="1">
    <citation type="submission" date="2016-03" db="EMBL/GenBank/DDBJ databases">
        <title>Complete genome sequence of the type strain Actinoalloteichus hymeniacidonis DSM 45092.</title>
        <authorList>
            <person name="Schaffert L."/>
            <person name="Albersmeier A."/>
            <person name="Winkler A."/>
            <person name="Kalinowski J."/>
            <person name="Zotchev S."/>
            <person name="Ruckert C."/>
        </authorList>
    </citation>
    <scope>NUCLEOTIDE SEQUENCE [LARGE SCALE GENOMIC DNA]</scope>
    <source>
        <strain evidence="11">HPA177(T) (DSM 45092(T))</strain>
    </source>
</reference>
<dbReference type="InterPro" id="IPR023828">
    <property type="entry name" value="Peptidase_S8_Ser-AS"/>
</dbReference>
<feature type="domain" description="Peptidase S8/S53" evidence="9">
    <location>
        <begin position="228"/>
        <end position="485"/>
    </location>
</feature>
<evidence type="ECO:0000256" key="7">
    <source>
        <dbReference type="SAM" id="MobiDB-lite"/>
    </source>
</evidence>
<evidence type="ECO:0000256" key="2">
    <source>
        <dbReference type="ARBA" id="ARBA00022670"/>
    </source>
</evidence>
<comment type="similarity">
    <text evidence="1 6">Belongs to the peptidase S8 family.</text>
</comment>
<evidence type="ECO:0000313" key="11">
    <source>
        <dbReference type="Proteomes" id="UP000095210"/>
    </source>
</evidence>
<evidence type="ECO:0000256" key="6">
    <source>
        <dbReference type="PROSITE-ProRule" id="PRU01240"/>
    </source>
</evidence>
<dbReference type="PANTHER" id="PTHR43806:SF11">
    <property type="entry name" value="CEREVISIN-RELATED"/>
    <property type="match status" value="1"/>
</dbReference>
<feature type="active site" description="Charge relay system" evidence="5 6">
    <location>
        <position position="269"/>
    </location>
</feature>
<evidence type="ECO:0000259" key="9">
    <source>
        <dbReference type="Pfam" id="PF00082"/>
    </source>
</evidence>
<keyword evidence="8" id="KW-0732">Signal</keyword>
<dbReference type="InterPro" id="IPR015500">
    <property type="entry name" value="Peptidase_S8_subtilisin-rel"/>
</dbReference>
<evidence type="ECO:0000256" key="3">
    <source>
        <dbReference type="ARBA" id="ARBA00022801"/>
    </source>
</evidence>
<dbReference type="InterPro" id="IPR050131">
    <property type="entry name" value="Peptidase_S8_subtilisin-like"/>
</dbReference>
<protein>
    <submittedName>
        <fullName evidence="10">Subtilisin-like serine protease</fullName>
    </submittedName>
</protein>
<organism evidence="10 11">
    <name type="scientific">Actinoalloteichus hymeniacidonis</name>
    <dbReference type="NCBI Taxonomy" id="340345"/>
    <lineage>
        <taxon>Bacteria</taxon>
        <taxon>Bacillati</taxon>
        <taxon>Actinomycetota</taxon>
        <taxon>Actinomycetes</taxon>
        <taxon>Pseudonocardiales</taxon>
        <taxon>Pseudonocardiaceae</taxon>
        <taxon>Actinoalloteichus</taxon>
    </lineage>
</organism>
<dbReference type="GO" id="GO:0004252">
    <property type="term" value="F:serine-type endopeptidase activity"/>
    <property type="evidence" value="ECO:0007669"/>
    <property type="project" value="UniProtKB-UniRule"/>
</dbReference>
<dbReference type="SUPFAM" id="SSF52743">
    <property type="entry name" value="Subtilisin-like"/>
    <property type="match status" value="1"/>
</dbReference>
<dbReference type="PROSITE" id="PS00138">
    <property type="entry name" value="SUBTILASE_SER"/>
    <property type="match status" value="1"/>
</dbReference>
<dbReference type="InterPro" id="IPR000209">
    <property type="entry name" value="Peptidase_S8/S53_dom"/>
</dbReference>
<dbReference type="PANTHER" id="PTHR43806">
    <property type="entry name" value="PEPTIDASE S8"/>
    <property type="match status" value="1"/>
</dbReference>
<dbReference type="Pfam" id="PF00082">
    <property type="entry name" value="Peptidase_S8"/>
    <property type="match status" value="1"/>
</dbReference>
<feature type="chain" id="PRO_5042295111" evidence="8">
    <location>
        <begin position="27"/>
        <end position="1221"/>
    </location>
</feature>
<feature type="signal peptide" evidence="8">
    <location>
        <begin position="1"/>
        <end position="26"/>
    </location>
</feature>
<dbReference type="InterPro" id="IPR034213">
    <property type="entry name" value="S8_Vpr-like"/>
</dbReference>
<keyword evidence="3 6" id="KW-0378">Hydrolase</keyword>
<evidence type="ECO:0000256" key="8">
    <source>
        <dbReference type="SAM" id="SignalP"/>
    </source>
</evidence>
<keyword evidence="4 6" id="KW-0720">Serine protease</keyword>
<dbReference type="PROSITE" id="PS51892">
    <property type="entry name" value="SUBTILASE"/>
    <property type="match status" value="1"/>
</dbReference>
<dbReference type="EMBL" id="CP014859">
    <property type="protein sequence ID" value="AOS64261.1"/>
    <property type="molecule type" value="Genomic_DNA"/>
</dbReference>
<feature type="region of interest" description="Disordered" evidence="7">
    <location>
        <begin position="26"/>
        <end position="45"/>
    </location>
</feature>
<dbReference type="PROSITE" id="PS00137">
    <property type="entry name" value="SUBTILASE_HIS"/>
    <property type="match status" value="1"/>
</dbReference>
<keyword evidence="11" id="KW-1185">Reference proteome</keyword>
<name>A0AAC9MZT2_9PSEU</name>
<gene>
    <name evidence="10" type="ORF">TL08_17305</name>
</gene>
<dbReference type="KEGG" id="ahm:TL08_17305"/>
<evidence type="ECO:0000256" key="4">
    <source>
        <dbReference type="ARBA" id="ARBA00022825"/>
    </source>
</evidence>
<dbReference type="Proteomes" id="UP000095210">
    <property type="component" value="Chromosome"/>
</dbReference>
<accession>A0AAC9MZT2</accession>
<feature type="active site" description="Charge relay system" evidence="5 6">
    <location>
        <position position="237"/>
    </location>
</feature>
<keyword evidence="2 6" id="KW-0645">Protease</keyword>
<feature type="active site" description="Charge relay system" evidence="5 6">
    <location>
        <position position="438"/>
    </location>
</feature>
<evidence type="ECO:0000256" key="5">
    <source>
        <dbReference type="PIRSR" id="PIRSR615500-1"/>
    </source>
</evidence>
<dbReference type="InterPro" id="IPR022398">
    <property type="entry name" value="Peptidase_S8_His-AS"/>
</dbReference>
<evidence type="ECO:0000313" key="10">
    <source>
        <dbReference type="EMBL" id="AOS64261.1"/>
    </source>
</evidence>
<dbReference type="AlphaFoldDB" id="A0AAC9MZT2"/>
<dbReference type="Gene3D" id="3.40.50.200">
    <property type="entry name" value="Peptidase S8/S53 domain"/>
    <property type="match status" value="1"/>
</dbReference>
<dbReference type="CDD" id="cd07474">
    <property type="entry name" value="Peptidases_S8_subtilisin_Vpr-like"/>
    <property type="match status" value="1"/>
</dbReference>
<dbReference type="PRINTS" id="PR00723">
    <property type="entry name" value="SUBTILISIN"/>
</dbReference>
<evidence type="ECO:0000256" key="1">
    <source>
        <dbReference type="ARBA" id="ARBA00011073"/>
    </source>
</evidence>
<proteinExistence type="inferred from homology"/>
<dbReference type="GO" id="GO:0006508">
    <property type="term" value="P:proteolysis"/>
    <property type="evidence" value="ECO:0007669"/>
    <property type="project" value="UniProtKB-KW"/>
</dbReference>
<sequence>MRLPDPRSATALAAALALAIPAAAFGAGPPGEPPPDHSKASASDGTLRSLTLITGDRVLFTESAGTVDVLAVQQPPEREGVGWVRSWDDSGVSVVPSDASPLVMAGRLDERLFHITNLVEQGLADDDHADLRLLLTDGEDESDDVGIFDTAALPSVAEVTTSLPDLGVQGLSIPRADAQDFWSELTARPATFTDSADTLWLDGRKQASLDVSAGLVGAPEAWESGFTGAGVRVAVLDTGYDTTHPDLADKVVAAESFVPGLTVQDGEGHGTHVASTIAGSGAASDGRYRGVAPEAELLIGKVLDDTGGGFDSEIIAGMEWAAESGAEVVNMSLGGPDSGGDDPLVDAVNSLSETHGALFVVAAGNSGGSETIDSPAVADAALAVGSTTKEDELSDFSSQGPRYGDFGLKPEIAAPGSDITAAGAEVLGEDYVSMSGTSMAAPHVAGAAVMVAQAHPEADGAELKSRLVGGAEPLSDISVHAQGAGRLDVERATAQQLHAEPSTLGIGRLEWPHDPAEPTIRTLTYHNPTQQDIELALEFDGPPGVISLSTETMEVPAQGSAEVEIRVAPGNEDLGDYTGHLVAVSDELRLVTPWSVQVSAEAYEIPIEATDSAGDPVELRISLQHHETGEIFSGWLFGSAQARLNAGDYRVVALAVRYADGLRAEENIAMAIDRFTVDADAVLRLSGPDSEPVDIGVDGVEGVAQDSAGVTLLSSLDTGSQIGLVGHASPGGTRVIPSTTPVPGLEYHYEAFWAVPWASVTVLGEDGFTLLRTSERSNEGHDLHTEGTLVDITHVAPDDIGDMTGMIPLIADIAREFDDEHILALVESAARQGAETVLSPNYVADLSILPVVQMYTPEAHRLLYRLEEGPADLAVTLTSRSPVAIHLADSVFDVLDPEEIDWRFSTDELAELETVHHSPIGSSADWGSAVSYRTESGMDGVVVAKRRTPHRRTEYYSPDVEWATYTLLGLFPAMQTVYERFAVGPNPQHGFWVGPLGPSLPNSRSTYDEDTVPPVFRQDDVLDVQVSMFGDSDPRNIAFPTEVDTGSTVLSQDGTEIGRSDAAGLGSFELPASADGWFELSTTGKRSAEWWPISTEVRADWRFHSGPGEAGAMATPRLLDVRYGLDLDEMNSATADEPVEGTVTAAAHPDAAAEPVTEFGLEYSLDDGDTWQNAVTQQSGDAWTVEIPATAADQQVSLRATASDASGHSVTETIIKAYSVR</sequence>